<protein>
    <submittedName>
        <fullName evidence="2">Uncharacterized protein</fullName>
    </submittedName>
</protein>
<evidence type="ECO:0000313" key="2">
    <source>
        <dbReference type="EMBL" id="ANK04317.1"/>
    </source>
</evidence>
<reference evidence="2 3" key="1">
    <citation type="submission" date="2016-03" db="EMBL/GenBank/DDBJ databases">
        <title>Genome Sequence and Comparative Pathogenic Determinants of Uropathogenic Escherichia coli O25b:H4, a Clinical Isolate from Saudi Arabia.</title>
        <authorList>
            <person name="Alyamani E.A.J."/>
            <person name="Khiyami M.A."/>
            <person name="Booq R.Y."/>
            <person name="Bahwerth F.S."/>
            <person name="Vaisvil B."/>
            <person name="Schmitt D.P."/>
            <person name="Kapatral V."/>
        </authorList>
    </citation>
    <scope>NUCLEOTIDE SEQUENCE [LARGE SCALE GENOMIC DNA]</scope>
    <source>
        <strain evidence="2 3">O25b:H4</strain>
    </source>
</reference>
<accession>A0A192CF00</accession>
<keyword evidence="1" id="KW-0472">Membrane</keyword>
<keyword evidence="1" id="KW-0812">Transmembrane</keyword>
<proteinExistence type="predicted"/>
<name>A0A192CF00_ECO25</name>
<organism evidence="2 3">
    <name type="scientific">Escherichia coli O25b:H4</name>
    <dbReference type="NCBI Taxonomy" id="941280"/>
    <lineage>
        <taxon>Bacteria</taxon>
        <taxon>Pseudomonadati</taxon>
        <taxon>Pseudomonadota</taxon>
        <taxon>Gammaproteobacteria</taxon>
        <taxon>Enterobacterales</taxon>
        <taxon>Enterobacteriaceae</taxon>
        <taxon>Escherichia</taxon>
    </lineage>
</organism>
<dbReference type="EMBL" id="CP015085">
    <property type="protein sequence ID" value="ANK04317.1"/>
    <property type="molecule type" value="Genomic_DNA"/>
</dbReference>
<gene>
    <name evidence="2" type="ORF">WLH_03056</name>
</gene>
<dbReference type="PATRIC" id="fig|941280.3.peg.3032"/>
<keyword evidence="1" id="KW-1133">Transmembrane helix</keyword>
<dbReference type="Proteomes" id="UP000183316">
    <property type="component" value="Chromosome"/>
</dbReference>
<evidence type="ECO:0000313" key="3">
    <source>
        <dbReference type="Proteomes" id="UP000183316"/>
    </source>
</evidence>
<sequence length="46" mass="5252">MPKTPRVYVAFCFYICNLNAALAMLGKFLEFAGVLCNLHIKWLIFA</sequence>
<dbReference type="AlphaFoldDB" id="A0A192CF00"/>
<evidence type="ECO:0000256" key="1">
    <source>
        <dbReference type="SAM" id="Phobius"/>
    </source>
</evidence>
<feature type="transmembrane region" description="Helical" evidence="1">
    <location>
        <begin position="7"/>
        <end position="25"/>
    </location>
</feature>